<dbReference type="Gene3D" id="3.40.470.10">
    <property type="entry name" value="Uracil-DNA glycosylase-like domain"/>
    <property type="match status" value="1"/>
</dbReference>
<dbReference type="GO" id="GO:0005739">
    <property type="term" value="C:mitochondrion"/>
    <property type="evidence" value="ECO:0007669"/>
    <property type="project" value="TreeGrafter"/>
</dbReference>
<dbReference type="InterPro" id="IPR036895">
    <property type="entry name" value="Uracil-DNA_glycosylase-like_sf"/>
</dbReference>
<evidence type="ECO:0000259" key="6">
    <source>
        <dbReference type="SMART" id="SM00986"/>
    </source>
</evidence>
<dbReference type="InterPro" id="IPR005122">
    <property type="entry name" value="Uracil-DNA_glycosylase-like"/>
</dbReference>
<proteinExistence type="inferred from homology"/>
<gene>
    <name evidence="7" type="ORF">KP79_PYT22715</name>
</gene>
<dbReference type="SMART" id="SM00987">
    <property type="entry name" value="UreE_C"/>
    <property type="match status" value="1"/>
</dbReference>
<dbReference type="PANTHER" id="PTHR11264">
    <property type="entry name" value="URACIL-DNA GLYCOSYLASE"/>
    <property type="match status" value="1"/>
</dbReference>
<evidence type="ECO:0000313" key="8">
    <source>
        <dbReference type="Proteomes" id="UP000242188"/>
    </source>
</evidence>
<dbReference type="GO" id="GO:0097510">
    <property type="term" value="P:base-excision repair, AP site formation via deaminated base removal"/>
    <property type="evidence" value="ECO:0007669"/>
    <property type="project" value="TreeGrafter"/>
</dbReference>
<dbReference type="AlphaFoldDB" id="A0A210PWS4"/>
<dbReference type="PROSITE" id="PS00130">
    <property type="entry name" value="U_DNA_GLYCOSYLASE"/>
    <property type="match status" value="1"/>
</dbReference>
<evidence type="ECO:0000256" key="5">
    <source>
        <dbReference type="PROSITE-ProRule" id="PRU10072"/>
    </source>
</evidence>
<dbReference type="STRING" id="6573.A0A210PWS4"/>
<accession>A0A210PWS4</accession>
<sequence>MTFCNLVENRLYMNLNVFIFLPGSDGAAADSLDLSSFITEESWRRELETEFTKDYFKGIQSKLAGDYANNTQVFPPKDRIFHAFNVTPFDEVKVVIVGQDPYHADGQAMGLAFSVPLGVEPPPSLKNIYKELTNDDEIKDFKTPTHAPTARTLMPSMAGRNLQTESSKLLVRIALVSSLFSGATLHMKRRV</sequence>
<feature type="domain" description="Uracil-DNA glycosylase-like" evidence="6">
    <location>
        <begin position="85"/>
        <end position="176"/>
    </location>
</feature>
<dbReference type="SUPFAM" id="SSF52141">
    <property type="entry name" value="Uracil-DNA glycosylase-like"/>
    <property type="match status" value="1"/>
</dbReference>
<evidence type="ECO:0000256" key="2">
    <source>
        <dbReference type="ARBA" id="ARBA00022763"/>
    </source>
</evidence>
<organism evidence="7 8">
    <name type="scientific">Mizuhopecten yessoensis</name>
    <name type="common">Japanese scallop</name>
    <name type="synonym">Patinopecten yessoensis</name>
    <dbReference type="NCBI Taxonomy" id="6573"/>
    <lineage>
        <taxon>Eukaryota</taxon>
        <taxon>Metazoa</taxon>
        <taxon>Spiralia</taxon>
        <taxon>Lophotrochozoa</taxon>
        <taxon>Mollusca</taxon>
        <taxon>Bivalvia</taxon>
        <taxon>Autobranchia</taxon>
        <taxon>Pteriomorphia</taxon>
        <taxon>Pectinida</taxon>
        <taxon>Pectinoidea</taxon>
        <taxon>Pectinidae</taxon>
        <taxon>Mizuhopecten</taxon>
    </lineage>
</organism>
<feature type="active site" description="Proton acceptor" evidence="5">
    <location>
        <position position="100"/>
    </location>
</feature>
<keyword evidence="4" id="KW-0234">DNA repair</keyword>
<keyword evidence="3" id="KW-0378">Hydrolase</keyword>
<name>A0A210PWS4_MIZYE</name>
<evidence type="ECO:0000256" key="1">
    <source>
        <dbReference type="ARBA" id="ARBA00008184"/>
    </source>
</evidence>
<reference evidence="7 8" key="1">
    <citation type="journal article" date="2017" name="Nat. Ecol. Evol.">
        <title>Scallop genome provides insights into evolution of bilaterian karyotype and development.</title>
        <authorList>
            <person name="Wang S."/>
            <person name="Zhang J."/>
            <person name="Jiao W."/>
            <person name="Li J."/>
            <person name="Xun X."/>
            <person name="Sun Y."/>
            <person name="Guo X."/>
            <person name="Huan P."/>
            <person name="Dong B."/>
            <person name="Zhang L."/>
            <person name="Hu X."/>
            <person name="Sun X."/>
            <person name="Wang J."/>
            <person name="Zhao C."/>
            <person name="Wang Y."/>
            <person name="Wang D."/>
            <person name="Huang X."/>
            <person name="Wang R."/>
            <person name="Lv J."/>
            <person name="Li Y."/>
            <person name="Zhang Z."/>
            <person name="Liu B."/>
            <person name="Lu W."/>
            <person name="Hui Y."/>
            <person name="Liang J."/>
            <person name="Zhou Z."/>
            <person name="Hou R."/>
            <person name="Li X."/>
            <person name="Liu Y."/>
            <person name="Li H."/>
            <person name="Ning X."/>
            <person name="Lin Y."/>
            <person name="Zhao L."/>
            <person name="Xing Q."/>
            <person name="Dou J."/>
            <person name="Li Y."/>
            <person name="Mao J."/>
            <person name="Guo H."/>
            <person name="Dou H."/>
            <person name="Li T."/>
            <person name="Mu C."/>
            <person name="Jiang W."/>
            <person name="Fu Q."/>
            <person name="Fu X."/>
            <person name="Miao Y."/>
            <person name="Liu J."/>
            <person name="Yu Q."/>
            <person name="Li R."/>
            <person name="Liao H."/>
            <person name="Li X."/>
            <person name="Kong Y."/>
            <person name="Jiang Z."/>
            <person name="Chourrout D."/>
            <person name="Li R."/>
            <person name="Bao Z."/>
        </authorList>
    </citation>
    <scope>NUCLEOTIDE SEQUENCE [LARGE SCALE GENOMIC DNA]</scope>
    <source>
        <strain evidence="7 8">PY_sf001</strain>
    </source>
</reference>
<keyword evidence="2" id="KW-0227">DNA damage</keyword>
<dbReference type="PANTHER" id="PTHR11264:SF7">
    <property type="entry name" value="URACIL-DNA GLYCOSYLASE"/>
    <property type="match status" value="1"/>
</dbReference>
<keyword evidence="8" id="KW-1185">Reference proteome</keyword>
<dbReference type="EMBL" id="NEDP02005436">
    <property type="protein sequence ID" value="OWF40916.1"/>
    <property type="molecule type" value="Genomic_DNA"/>
</dbReference>
<evidence type="ECO:0000256" key="4">
    <source>
        <dbReference type="ARBA" id="ARBA00023204"/>
    </source>
</evidence>
<comment type="similarity">
    <text evidence="1">Belongs to the uracil-DNA glycosylase (UDG) superfamily. UNG family.</text>
</comment>
<dbReference type="GO" id="GO:0004844">
    <property type="term" value="F:uracil DNA N-glycosylase activity"/>
    <property type="evidence" value="ECO:0007669"/>
    <property type="project" value="InterPro"/>
</dbReference>
<dbReference type="CDD" id="cd10027">
    <property type="entry name" value="UDG-F1-like"/>
    <property type="match status" value="1"/>
</dbReference>
<evidence type="ECO:0000313" key="7">
    <source>
        <dbReference type="EMBL" id="OWF40916.1"/>
    </source>
</evidence>
<dbReference type="InterPro" id="IPR002043">
    <property type="entry name" value="UDG_fam1"/>
</dbReference>
<protein>
    <submittedName>
        <fullName evidence="7">Uracil-DNA glycosylase</fullName>
    </submittedName>
</protein>
<comment type="caution">
    <text evidence="7">The sequence shown here is derived from an EMBL/GenBank/DDBJ whole genome shotgun (WGS) entry which is preliminary data.</text>
</comment>
<dbReference type="InterPro" id="IPR018085">
    <property type="entry name" value="Ura-DNA_Glyclase_AS"/>
</dbReference>
<dbReference type="OrthoDB" id="10031947at2759"/>
<dbReference type="GO" id="GO:0005634">
    <property type="term" value="C:nucleus"/>
    <property type="evidence" value="ECO:0007669"/>
    <property type="project" value="TreeGrafter"/>
</dbReference>
<dbReference type="Proteomes" id="UP000242188">
    <property type="component" value="Unassembled WGS sequence"/>
</dbReference>
<dbReference type="SMART" id="SM00986">
    <property type="entry name" value="UDG"/>
    <property type="match status" value="1"/>
</dbReference>
<evidence type="ECO:0000256" key="3">
    <source>
        <dbReference type="ARBA" id="ARBA00022801"/>
    </source>
</evidence>